<sequence length="178" mass="20576">MKNNFPILESERLILRQFIESDLENVFKGLSHPEVIKYYGISFKTLEESKQQMAWFFNLEKSEKGIWWAVCSKTTGEFLGAGGLNDLCKINKKAEIGFWLLPENWGKGFITEIIPLICNYAFNSIGLNRLEAFVESENTNCKKVLAKLNFTLEDTMKDCEIKNDQRISLDIYSKLNNQ</sequence>
<dbReference type="Pfam" id="PF13302">
    <property type="entry name" value="Acetyltransf_3"/>
    <property type="match status" value="1"/>
</dbReference>
<dbReference type="Proteomes" id="UP000670776">
    <property type="component" value="Unassembled WGS sequence"/>
</dbReference>
<dbReference type="EMBL" id="JAGJCB010000010">
    <property type="protein sequence ID" value="MBP0904395.1"/>
    <property type="molecule type" value="Genomic_DNA"/>
</dbReference>
<comment type="caution">
    <text evidence="2">The sequence shown here is derived from an EMBL/GenBank/DDBJ whole genome shotgun (WGS) entry which is preliminary data.</text>
</comment>
<name>A0ABS4BUY2_9FLAO</name>
<dbReference type="PANTHER" id="PTHR43792">
    <property type="entry name" value="GNAT FAMILY, PUTATIVE (AFU_ORTHOLOGUE AFUA_3G00765)-RELATED-RELATED"/>
    <property type="match status" value="1"/>
</dbReference>
<evidence type="ECO:0000313" key="2">
    <source>
        <dbReference type="EMBL" id="MBP0904395.1"/>
    </source>
</evidence>
<dbReference type="PANTHER" id="PTHR43792:SF9">
    <property type="entry name" value="RIBOSOMAL-PROTEIN-ALANINE ACETYLTRANSFERASE"/>
    <property type="match status" value="1"/>
</dbReference>
<proteinExistence type="predicted"/>
<reference evidence="2 3" key="1">
    <citation type="submission" date="2021-04" db="EMBL/GenBank/DDBJ databases">
        <title>Mariniflexile gromovii gen. nov., sp. nov., a gliding bacterium isolated from the sea urchin Strongylocentrotus intermedius.</title>
        <authorList>
            <person name="Ko S."/>
            <person name="Le V."/>
            <person name="Ahn C.-Y."/>
            <person name="Oh H.-M."/>
        </authorList>
    </citation>
    <scope>NUCLEOTIDE SEQUENCE [LARGE SCALE GENOMIC DNA]</scope>
    <source>
        <strain evidence="2 3">KCTC 12570</strain>
    </source>
</reference>
<protein>
    <submittedName>
        <fullName evidence="2">GNAT family N-acetyltransferase</fullName>
    </submittedName>
</protein>
<evidence type="ECO:0000259" key="1">
    <source>
        <dbReference type="Pfam" id="PF13302"/>
    </source>
</evidence>
<dbReference type="RefSeq" id="WP_209655286.1">
    <property type="nucleotide sequence ID" value="NZ_JAGJCB010000010.1"/>
</dbReference>
<organism evidence="2 3">
    <name type="scientific">Mariniflexile gromovii</name>
    <dbReference type="NCBI Taxonomy" id="362523"/>
    <lineage>
        <taxon>Bacteria</taxon>
        <taxon>Pseudomonadati</taxon>
        <taxon>Bacteroidota</taxon>
        <taxon>Flavobacteriia</taxon>
        <taxon>Flavobacteriales</taxon>
        <taxon>Flavobacteriaceae</taxon>
        <taxon>Mariniflexile</taxon>
    </lineage>
</organism>
<accession>A0ABS4BUY2</accession>
<dbReference type="InterPro" id="IPR051531">
    <property type="entry name" value="N-acetyltransferase"/>
</dbReference>
<dbReference type="InterPro" id="IPR000182">
    <property type="entry name" value="GNAT_dom"/>
</dbReference>
<gene>
    <name evidence="2" type="ORF">J8H85_11205</name>
</gene>
<dbReference type="InterPro" id="IPR016181">
    <property type="entry name" value="Acyl_CoA_acyltransferase"/>
</dbReference>
<evidence type="ECO:0000313" key="3">
    <source>
        <dbReference type="Proteomes" id="UP000670776"/>
    </source>
</evidence>
<dbReference type="SUPFAM" id="SSF55729">
    <property type="entry name" value="Acyl-CoA N-acyltransferases (Nat)"/>
    <property type="match status" value="1"/>
</dbReference>
<dbReference type="Gene3D" id="3.40.630.30">
    <property type="match status" value="1"/>
</dbReference>
<keyword evidence="3" id="KW-1185">Reference proteome</keyword>
<feature type="domain" description="N-acetyltransferase" evidence="1">
    <location>
        <begin position="12"/>
        <end position="151"/>
    </location>
</feature>